<organism evidence="1 2">
    <name type="scientific">Cylindrotheca closterium</name>
    <dbReference type="NCBI Taxonomy" id="2856"/>
    <lineage>
        <taxon>Eukaryota</taxon>
        <taxon>Sar</taxon>
        <taxon>Stramenopiles</taxon>
        <taxon>Ochrophyta</taxon>
        <taxon>Bacillariophyta</taxon>
        <taxon>Bacillariophyceae</taxon>
        <taxon>Bacillariophycidae</taxon>
        <taxon>Bacillariales</taxon>
        <taxon>Bacillariaceae</taxon>
        <taxon>Cylindrotheca</taxon>
    </lineage>
</organism>
<sequence length="171" mass="18829">MAVALLEQHAFGSAISKLLEALRTQKELPICHIADSSIDQCMLLTKLDRFCCDGTFIYDQGIRLPSSATDSGIVAAAILFNVALAYQGYAYGHKEVPPTHLLEKAKRLFELAANVREGKDDALFPFAVINNLAVIEHKLGNTTKSIEYFEFLAHVKNAVLLNDEQHCCCAC</sequence>
<keyword evidence="2" id="KW-1185">Reference proteome</keyword>
<comment type="caution">
    <text evidence="1">The sequence shown here is derived from an EMBL/GenBank/DDBJ whole genome shotgun (WGS) entry which is preliminary data.</text>
</comment>
<protein>
    <submittedName>
        <fullName evidence="1">Uncharacterized protein</fullName>
    </submittedName>
</protein>
<dbReference type="Proteomes" id="UP001295423">
    <property type="component" value="Unassembled WGS sequence"/>
</dbReference>
<dbReference type="AlphaFoldDB" id="A0AAD2JPR1"/>
<dbReference type="Gene3D" id="1.25.40.10">
    <property type="entry name" value="Tetratricopeptide repeat domain"/>
    <property type="match status" value="1"/>
</dbReference>
<gene>
    <name evidence="1" type="ORF">CYCCA115_LOCUS24365</name>
</gene>
<evidence type="ECO:0000313" key="2">
    <source>
        <dbReference type="Proteomes" id="UP001295423"/>
    </source>
</evidence>
<dbReference type="InterPro" id="IPR011990">
    <property type="entry name" value="TPR-like_helical_dom_sf"/>
</dbReference>
<evidence type="ECO:0000313" key="1">
    <source>
        <dbReference type="EMBL" id="CAJ1970346.1"/>
    </source>
</evidence>
<dbReference type="EMBL" id="CAKOGP040002502">
    <property type="protein sequence ID" value="CAJ1970346.1"/>
    <property type="molecule type" value="Genomic_DNA"/>
</dbReference>
<reference evidence="1" key="1">
    <citation type="submission" date="2023-08" db="EMBL/GenBank/DDBJ databases">
        <authorList>
            <person name="Audoor S."/>
            <person name="Bilcke G."/>
        </authorList>
    </citation>
    <scope>NUCLEOTIDE SEQUENCE</scope>
</reference>
<proteinExistence type="predicted"/>
<accession>A0AAD2JPR1</accession>
<name>A0AAD2JPR1_9STRA</name>